<dbReference type="OrthoDB" id="305576at2759"/>
<evidence type="ECO:0000313" key="2">
    <source>
        <dbReference type="EMBL" id="CAD8211160.1"/>
    </source>
</evidence>
<keyword evidence="1" id="KW-0175">Coiled coil</keyword>
<organism evidence="2 3">
    <name type="scientific">Paramecium pentaurelia</name>
    <dbReference type="NCBI Taxonomy" id="43138"/>
    <lineage>
        <taxon>Eukaryota</taxon>
        <taxon>Sar</taxon>
        <taxon>Alveolata</taxon>
        <taxon>Ciliophora</taxon>
        <taxon>Intramacronucleata</taxon>
        <taxon>Oligohymenophorea</taxon>
        <taxon>Peniculida</taxon>
        <taxon>Parameciidae</taxon>
        <taxon>Paramecium</taxon>
    </lineage>
</organism>
<accession>A0A8S1YBN8</accession>
<name>A0A8S1YBN8_9CILI</name>
<dbReference type="AlphaFoldDB" id="A0A8S1YBN8"/>
<proteinExistence type="predicted"/>
<gene>
    <name evidence="2" type="ORF">PPENT_87.1.T1620070</name>
</gene>
<keyword evidence="3" id="KW-1185">Reference proteome</keyword>
<feature type="coiled-coil region" evidence="1">
    <location>
        <begin position="442"/>
        <end position="483"/>
    </location>
</feature>
<protein>
    <submittedName>
        <fullName evidence="2">Uncharacterized protein</fullName>
    </submittedName>
</protein>
<comment type="caution">
    <text evidence="2">The sequence shown here is derived from an EMBL/GenBank/DDBJ whole genome shotgun (WGS) entry which is preliminary data.</text>
</comment>
<dbReference type="EMBL" id="CAJJDO010000162">
    <property type="protein sequence ID" value="CAD8211160.1"/>
    <property type="molecule type" value="Genomic_DNA"/>
</dbReference>
<sequence>MQNQNQTNNLFEENTQLRKKLIELENNLQELIKQDSLIEKWTIMKNFVLVSTEVERLSHAYVALEQEHQFLLNTQNKDVQQSEQKLKILITQLEELNTLMIEQQKRIEELNKNKNLLKSVINETNQKMQIISDHNKQLKQNEHILNQEKQNLQNQLQESNNELNNLMQTLKECEDMYKDTIIKQETIIKNMSQQNDNLKGENNKKDKLIDQLMKKNNDLINDIERMDRKYNEQSLQMKKISKMYESLEQDYNNFRFQQQGNQSEFNQLTKRIEHKNQVLIDLENKYDKLNVIVKAQESQLEEKDQQIKQLTQQLIEQQTLLIDMRSSNKQVKCDNESEVKQLNVQVKRLQDKIIEIRKELESETILKEKLQVCIQNKEVEFEKLYNQNEILKSEQQEFNRKINELQQTLNIEKNMFLKVQLECIGLRDQIKQAQENDQIEDQMNLKEECVQLRDECELLRNEIQFFRYQYQQQQQQIEELRQTKTYLSNILMDRRQY</sequence>
<dbReference type="Proteomes" id="UP000689195">
    <property type="component" value="Unassembled WGS sequence"/>
</dbReference>
<reference evidence="2" key="1">
    <citation type="submission" date="2021-01" db="EMBL/GenBank/DDBJ databases">
        <authorList>
            <consortium name="Genoscope - CEA"/>
            <person name="William W."/>
        </authorList>
    </citation>
    <scope>NUCLEOTIDE SEQUENCE</scope>
</reference>
<evidence type="ECO:0000313" key="3">
    <source>
        <dbReference type="Proteomes" id="UP000689195"/>
    </source>
</evidence>
<evidence type="ECO:0000256" key="1">
    <source>
        <dbReference type="SAM" id="Coils"/>
    </source>
</evidence>
<feature type="coiled-coil region" evidence="1">
    <location>
        <begin position="7"/>
        <end position="415"/>
    </location>
</feature>